<organism evidence="2 3">
    <name type="scientific">Trichogramma brassicae</name>
    <dbReference type="NCBI Taxonomy" id="86971"/>
    <lineage>
        <taxon>Eukaryota</taxon>
        <taxon>Metazoa</taxon>
        <taxon>Ecdysozoa</taxon>
        <taxon>Arthropoda</taxon>
        <taxon>Hexapoda</taxon>
        <taxon>Insecta</taxon>
        <taxon>Pterygota</taxon>
        <taxon>Neoptera</taxon>
        <taxon>Endopterygota</taxon>
        <taxon>Hymenoptera</taxon>
        <taxon>Apocrita</taxon>
        <taxon>Proctotrupomorpha</taxon>
        <taxon>Chalcidoidea</taxon>
        <taxon>Trichogrammatidae</taxon>
        <taxon>Trichogramma</taxon>
    </lineage>
</organism>
<keyword evidence="1" id="KW-0732">Signal</keyword>
<evidence type="ECO:0008006" key="4">
    <source>
        <dbReference type="Google" id="ProtNLM"/>
    </source>
</evidence>
<keyword evidence="3" id="KW-1185">Reference proteome</keyword>
<evidence type="ECO:0000313" key="2">
    <source>
        <dbReference type="EMBL" id="CAB0039943.1"/>
    </source>
</evidence>
<feature type="chain" id="PRO_5026070333" description="Secreted protein" evidence="1">
    <location>
        <begin position="18"/>
        <end position="129"/>
    </location>
</feature>
<dbReference type="Proteomes" id="UP000479190">
    <property type="component" value="Unassembled WGS sequence"/>
</dbReference>
<feature type="signal peptide" evidence="1">
    <location>
        <begin position="1"/>
        <end position="17"/>
    </location>
</feature>
<gene>
    <name evidence="2" type="ORF">TBRA_LOCUS11681</name>
</gene>
<reference evidence="2 3" key="1">
    <citation type="submission" date="2020-02" db="EMBL/GenBank/DDBJ databases">
        <authorList>
            <person name="Ferguson B K."/>
        </authorList>
    </citation>
    <scope>NUCLEOTIDE SEQUENCE [LARGE SCALE GENOMIC DNA]</scope>
</reference>
<protein>
    <recommendedName>
        <fullName evidence="4">Secreted protein</fullName>
    </recommendedName>
</protein>
<dbReference type="EMBL" id="CADCXV010000984">
    <property type="protein sequence ID" value="CAB0039943.1"/>
    <property type="molecule type" value="Genomic_DNA"/>
</dbReference>
<proteinExistence type="predicted"/>
<dbReference type="AlphaFoldDB" id="A0A6H5INV7"/>
<evidence type="ECO:0000313" key="3">
    <source>
        <dbReference type="Proteomes" id="UP000479190"/>
    </source>
</evidence>
<accession>A0A6H5INV7</accession>
<sequence length="129" mass="14602">MQLLLLLVETRSSSSLAIPVCTYRCCLVVAVLQGRGDRPVVRSEVQAGDTHIHTYIRVGRVQSLARNKTQSMHIIDNRTSLSAAVFGRSDKSMRCSSVILRNSIERRHPWSPMTSTTYEIYNHKSSHFK</sequence>
<name>A0A6H5INV7_9HYME</name>
<evidence type="ECO:0000256" key="1">
    <source>
        <dbReference type="SAM" id="SignalP"/>
    </source>
</evidence>